<evidence type="ECO:0000256" key="1">
    <source>
        <dbReference type="ARBA" id="ARBA00004240"/>
    </source>
</evidence>
<dbReference type="EMBL" id="VLLA01000025">
    <property type="protein sequence ID" value="TWI61430.1"/>
    <property type="molecule type" value="Genomic_DNA"/>
</dbReference>
<evidence type="ECO:0000256" key="4">
    <source>
        <dbReference type="ARBA" id="ARBA00023136"/>
    </source>
</evidence>
<keyword evidence="5" id="KW-0732">Signal</keyword>
<dbReference type="PANTHER" id="PTHR48182">
    <property type="entry name" value="PROTEIN SERAC1"/>
    <property type="match status" value="1"/>
</dbReference>
<accession>A0A562QYZ8</accession>
<reference evidence="6 7" key="1">
    <citation type="journal article" date="2015" name="Stand. Genomic Sci.">
        <title>Genomic Encyclopedia of Bacterial and Archaeal Type Strains, Phase III: the genomes of soil and plant-associated and newly described type strains.</title>
        <authorList>
            <person name="Whitman W.B."/>
            <person name="Woyke T."/>
            <person name="Klenk H.P."/>
            <person name="Zhou Y."/>
            <person name="Lilburn T.G."/>
            <person name="Beck B.J."/>
            <person name="De Vos P."/>
            <person name="Vandamme P."/>
            <person name="Eisen J.A."/>
            <person name="Garrity G."/>
            <person name="Hugenholtz P."/>
            <person name="Kyrpides N.C."/>
        </authorList>
    </citation>
    <scope>NUCLEOTIDE SEQUENCE [LARGE SCALE GENOMIC DNA]</scope>
    <source>
        <strain evidence="6 7">CGMCC 1.10948</strain>
    </source>
</reference>
<evidence type="ECO:0000313" key="7">
    <source>
        <dbReference type="Proteomes" id="UP000316291"/>
    </source>
</evidence>
<dbReference type="Proteomes" id="UP000316291">
    <property type="component" value="Unassembled WGS sequence"/>
</dbReference>
<feature type="signal peptide" evidence="5">
    <location>
        <begin position="1"/>
        <end position="20"/>
    </location>
</feature>
<evidence type="ECO:0000256" key="2">
    <source>
        <dbReference type="ARBA" id="ARBA00004370"/>
    </source>
</evidence>
<dbReference type="OrthoDB" id="7594060at2"/>
<comment type="subcellular location">
    <subcellularLocation>
        <location evidence="1">Endoplasmic reticulum</location>
    </subcellularLocation>
    <subcellularLocation>
        <location evidence="2">Membrane</location>
    </subcellularLocation>
</comment>
<protein>
    <submittedName>
        <fullName evidence="6">Uncharacterized protein</fullName>
    </submittedName>
</protein>
<keyword evidence="4" id="KW-0472">Membrane</keyword>
<dbReference type="SUPFAM" id="SSF53474">
    <property type="entry name" value="alpha/beta-Hydrolases"/>
    <property type="match status" value="1"/>
</dbReference>
<dbReference type="InterPro" id="IPR029058">
    <property type="entry name" value="AB_hydrolase_fold"/>
</dbReference>
<evidence type="ECO:0000313" key="6">
    <source>
        <dbReference type="EMBL" id="TWI61430.1"/>
    </source>
</evidence>
<keyword evidence="7" id="KW-1185">Reference proteome</keyword>
<dbReference type="AlphaFoldDB" id="A0A562QYZ8"/>
<dbReference type="GO" id="GO:0016020">
    <property type="term" value="C:membrane"/>
    <property type="evidence" value="ECO:0007669"/>
    <property type="project" value="UniProtKB-SubCell"/>
</dbReference>
<evidence type="ECO:0000256" key="3">
    <source>
        <dbReference type="ARBA" id="ARBA00022824"/>
    </source>
</evidence>
<organism evidence="6 7">
    <name type="scientific">Bradyrhizobium huanghuaihaiense</name>
    <dbReference type="NCBI Taxonomy" id="990078"/>
    <lineage>
        <taxon>Bacteria</taxon>
        <taxon>Pseudomonadati</taxon>
        <taxon>Pseudomonadota</taxon>
        <taxon>Alphaproteobacteria</taxon>
        <taxon>Hyphomicrobiales</taxon>
        <taxon>Nitrobacteraceae</taxon>
        <taxon>Bradyrhizobium</taxon>
    </lineage>
</organism>
<dbReference type="Gene3D" id="3.40.50.1820">
    <property type="entry name" value="alpha/beta hydrolase"/>
    <property type="match status" value="1"/>
</dbReference>
<gene>
    <name evidence="6" type="ORF">IQ16_07119</name>
</gene>
<feature type="chain" id="PRO_5022246693" evidence="5">
    <location>
        <begin position="21"/>
        <end position="446"/>
    </location>
</feature>
<evidence type="ECO:0000256" key="5">
    <source>
        <dbReference type="SAM" id="SignalP"/>
    </source>
</evidence>
<name>A0A562QYZ8_9BRAD</name>
<comment type="caution">
    <text evidence="6">The sequence shown here is derived from an EMBL/GenBank/DDBJ whole genome shotgun (WGS) entry which is preliminary data.</text>
</comment>
<keyword evidence="3" id="KW-0256">Endoplasmic reticulum</keyword>
<proteinExistence type="predicted"/>
<dbReference type="PANTHER" id="PTHR48182:SF2">
    <property type="entry name" value="PROTEIN SERAC1"/>
    <property type="match status" value="1"/>
</dbReference>
<dbReference type="InterPro" id="IPR052374">
    <property type="entry name" value="SERAC1"/>
</dbReference>
<sequence length="446" mass="49344">MPRIGFLVFMLLLTSIGSAAAIGVETIRKHPQGADVALVFVHGLGGGPCSTFESSTTNADAAERSFECPRYEPGKRTVNGKPALSWFTIFERDHAAALPGGRTLGDIDLYTVSYMDAAPATISATEIGESLVRNPEFLRILDEYNNVLFVAHSMGGIVLRRAIVRLQLNGEQARLDRIVGLGLLGSPSEGAPLADFVKTWGCWIPAILRKVCWGEYVAQWYGAGWHQITDLQTLEGHNHLLAGLQTDWGSVIKARQGKPFVVSCAYETVAEIPALKLTVVERIYTHTAGCFEQEPITQSHMALAKPIDIEDNRHQWLRRTIVEALQRVENFKLRNWSQNDPLGALIDQINLEAGQPRPSGALGETVRVRPESEAEVNALRLKPDNRDYGGPTWGALLKSIARYNSCLKVQSDRQRREHEVWTKGAMACPNSIEAKRIYACDLRFCS</sequence>